<keyword evidence="3" id="KW-1185">Reference proteome</keyword>
<keyword evidence="1" id="KW-1133">Transmembrane helix</keyword>
<reference evidence="2 3" key="1">
    <citation type="journal article" date="2021" name="Sci. Rep.">
        <title>The distribution of antibiotic resistance genes in chicken gut microbiota commensals.</title>
        <authorList>
            <person name="Juricova H."/>
            <person name="Matiasovicova J."/>
            <person name="Kubasova T."/>
            <person name="Cejkova D."/>
            <person name="Rychlik I."/>
        </authorList>
    </citation>
    <scope>NUCLEOTIDE SEQUENCE [LARGE SCALE GENOMIC DNA]</scope>
    <source>
        <strain evidence="2 3">An773</strain>
    </source>
</reference>
<evidence type="ECO:0000313" key="3">
    <source>
        <dbReference type="Proteomes" id="UP000716906"/>
    </source>
</evidence>
<dbReference type="Proteomes" id="UP000716906">
    <property type="component" value="Unassembled WGS sequence"/>
</dbReference>
<feature type="transmembrane region" description="Helical" evidence="1">
    <location>
        <begin position="20"/>
        <end position="43"/>
    </location>
</feature>
<keyword evidence="1" id="KW-0812">Transmembrane</keyword>
<feature type="transmembrane region" description="Helical" evidence="1">
    <location>
        <begin position="114"/>
        <end position="132"/>
    </location>
</feature>
<accession>A0ABS2E6B0</accession>
<evidence type="ECO:0000313" key="2">
    <source>
        <dbReference type="EMBL" id="MBM6737168.1"/>
    </source>
</evidence>
<feature type="transmembrane region" description="Helical" evidence="1">
    <location>
        <begin position="138"/>
        <end position="161"/>
    </location>
</feature>
<organism evidence="2 3">
    <name type="scientific">Faecalicatena fissicatena</name>
    <dbReference type="NCBI Taxonomy" id="290055"/>
    <lineage>
        <taxon>Bacteria</taxon>
        <taxon>Bacillati</taxon>
        <taxon>Bacillota</taxon>
        <taxon>Clostridia</taxon>
        <taxon>Lachnospirales</taxon>
        <taxon>Lachnospiraceae</taxon>
        <taxon>Faecalicatena</taxon>
    </lineage>
</organism>
<feature type="transmembrane region" description="Helical" evidence="1">
    <location>
        <begin position="72"/>
        <end position="93"/>
    </location>
</feature>
<comment type="caution">
    <text evidence="2">The sequence shown here is derived from an EMBL/GenBank/DDBJ whole genome shotgun (WGS) entry which is preliminary data.</text>
</comment>
<sequence>MRDNTKETEEFYDLFKYINVLIIFHFVLILVVPLDIACLLLDARPECFLIGWIWDFYECLGMCLDKGMKGTLISSLLVVWTFITVVIVFYMERRESRYCGTKIWDIVAWRLKRYQKNLIVILFFTGLLLILLETVLDFFITLFLSIFLYTVTAGWALWFVVQATTDWIIRTDFKAIIRWEYEKEKENTDHPYMQSFLDILAECREKELDLLIELMTDDIMGPFIESEDRDIVSMQKMLYELMDNILKKSEGNPLKRQFAKALARKLEEKTTEKRELFLPLSYAVALPMLEKIDDTWRYLYIDFAASLSSDSGGDRKKMLLGGVIYTFYLETQTQEYSHQYVRDEILQYLEPKLTKEDCRYVLEFLRQLRQIASIGQKDNEDTWQEHIWDKVRKVFKFE</sequence>
<dbReference type="EMBL" id="JACLYY010000002">
    <property type="protein sequence ID" value="MBM6737168.1"/>
    <property type="molecule type" value="Genomic_DNA"/>
</dbReference>
<dbReference type="RefSeq" id="WP_205155712.1">
    <property type="nucleotide sequence ID" value="NZ_JACLYY010000002.1"/>
</dbReference>
<evidence type="ECO:0000256" key="1">
    <source>
        <dbReference type="SAM" id="Phobius"/>
    </source>
</evidence>
<keyword evidence="1" id="KW-0472">Membrane</keyword>
<proteinExistence type="predicted"/>
<gene>
    <name evidence="2" type="ORF">H7U36_03475</name>
</gene>
<name>A0ABS2E6B0_9FIRM</name>
<protein>
    <submittedName>
        <fullName evidence="2">Uncharacterized protein</fullName>
    </submittedName>
</protein>